<evidence type="ECO:0000313" key="5">
    <source>
        <dbReference type="EMBL" id="MCZ9294878.1"/>
    </source>
</evidence>
<evidence type="ECO:0000259" key="4">
    <source>
        <dbReference type="PROSITE" id="PS50893"/>
    </source>
</evidence>
<reference evidence="5" key="1">
    <citation type="submission" date="2022-02" db="EMBL/GenBank/DDBJ databases">
        <title>Corynebacterium sp. from urogenital microbiome.</title>
        <authorList>
            <person name="Cappelli E.A."/>
            <person name="Ribeiro T.G."/>
            <person name="Peixe L."/>
        </authorList>
    </citation>
    <scope>NUCLEOTIDE SEQUENCE</scope>
    <source>
        <strain evidence="5">C8Ua_172</strain>
    </source>
</reference>
<dbReference type="NCBIfam" id="TIGR03771">
    <property type="entry name" value="anch_rpt_ABC"/>
    <property type="match status" value="1"/>
</dbReference>
<keyword evidence="3 5" id="KW-0067">ATP-binding</keyword>
<gene>
    <name evidence="5" type="ORF">L8U60_10335</name>
</gene>
<keyword evidence="6" id="KW-1185">Reference proteome</keyword>
<dbReference type="InterPro" id="IPR022508">
    <property type="entry name" value="ABC_trspt_anch-rpt_ATP-bd"/>
</dbReference>
<dbReference type="InterPro" id="IPR003439">
    <property type="entry name" value="ABC_transporter-like_ATP-bd"/>
</dbReference>
<sequence>MQHDREEPVLVAEGLGVDYGPATVFKDVGLTVRAGEFVGLLGPNGAGKTTFMRALLGLVKAHSGVVEVAGLRGKKLRDAVGYVPQRHSVAWDFPIDIYSMVLSGRLSLRPWWRPASREDHIAAAHAIKRVGLWGLRGRPVEKLSGGQRQRVLVARALAREPELLLLDEPFTGLDIPTTEQLLELFRELVDSGVAVVMSTHNISEAVYSCDRLILFNRGIVADGGPEELADPQPWSATFGVDPHSRWLAGIGLDFAAGGAHA</sequence>
<keyword evidence="2" id="KW-0547">Nucleotide-binding</keyword>
<dbReference type="Gene3D" id="3.40.50.300">
    <property type="entry name" value="P-loop containing nucleotide triphosphate hydrolases"/>
    <property type="match status" value="1"/>
</dbReference>
<name>A0A9X3LY01_9CORY</name>
<protein>
    <submittedName>
        <fullName evidence="5">Anchored repeat-type ABC transporter ATP-binding subunit</fullName>
    </submittedName>
</protein>
<dbReference type="GO" id="GO:0005524">
    <property type="term" value="F:ATP binding"/>
    <property type="evidence" value="ECO:0007669"/>
    <property type="project" value="UniProtKB-KW"/>
</dbReference>
<evidence type="ECO:0000256" key="2">
    <source>
        <dbReference type="ARBA" id="ARBA00022741"/>
    </source>
</evidence>
<evidence type="ECO:0000313" key="6">
    <source>
        <dbReference type="Proteomes" id="UP001146468"/>
    </source>
</evidence>
<dbReference type="SMART" id="SM00382">
    <property type="entry name" value="AAA"/>
    <property type="match status" value="1"/>
</dbReference>
<dbReference type="PROSITE" id="PS00211">
    <property type="entry name" value="ABC_TRANSPORTER_1"/>
    <property type="match status" value="1"/>
</dbReference>
<keyword evidence="1" id="KW-0813">Transport</keyword>
<proteinExistence type="predicted"/>
<dbReference type="InterPro" id="IPR050153">
    <property type="entry name" value="Metal_Ion_Import_ABC"/>
</dbReference>
<dbReference type="InterPro" id="IPR003593">
    <property type="entry name" value="AAA+_ATPase"/>
</dbReference>
<dbReference type="RefSeq" id="WP_269966296.1">
    <property type="nucleotide sequence ID" value="NZ_JAKMUS010000023.1"/>
</dbReference>
<comment type="caution">
    <text evidence="5">The sequence shown here is derived from an EMBL/GenBank/DDBJ whole genome shotgun (WGS) entry which is preliminary data.</text>
</comment>
<dbReference type="Proteomes" id="UP001146468">
    <property type="component" value="Unassembled WGS sequence"/>
</dbReference>
<feature type="domain" description="ABC transporter" evidence="4">
    <location>
        <begin position="10"/>
        <end position="242"/>
    </location>
</feature>
<dbReference type="GO" id="GO:0016887">
    <property type="term" value="F:ATP hydrolysis activity"/>
    <property type="evidence" value="ECO:0007669"/>
    <property type="project" value="InterPro"/>
</dbReference>
<evidence type="ECO:0000256" key="1">
    <source>
        <dbReference type="ARBA" id="ARBA00022448"/>
    </source>
</evidence>
<dbReference type="PANTHER" id="PTHR42734">
    <property type="entry name" value="METAL TRANSPORT SYSTEM ATP-BINDING PROTEIN TM_0124-RELATED"/>
    <property type="match status" value="1"/>
</dbReference>
<dbReference type="InterPro" id="IPR017871">
    <property type="entry name" value="ABC_transporter-like_CS"/>
</dbReference>
<dbReference type="EMBL" id="JAKMUS010000023">
    <property type="protein sequence ID" value="MCZ9294878.1"/>
    <property type="molecule type" value="Genomic_DNA"/>
</dbReference>
<dbReference type="PROSITE" id="PS50893">
    <property type="entry name" value="ABC_TRANSPORTER_2"/>
    <property type="match status" value="1"/>
</dbReference>
<dbReference type="InterPro" id="IPR027417">
    <property type="entry name" value="P-loop_NTPase"/>
</dbReference>
<organism evidence="5 6">
    <name type="scientific">Corynebacterium meitnerae</name>
    <dbReference type="NCBI Taxonomy" id="2913498"/>
    <lineage>
        <taxon>Bacteria</taxon>
        <taxon>Bacillati</taxon>
        <taxon>Actinomycetota</taxon>
        <taxon>Actinomycetes</taxon>
        <taxon>Mycobacteriales</taxon>
        <taxon>Corynebacteriaceae</taxon>
        <taxon>Corynebacterium</taxon>
    </lineage>
</organism>
<dbReference type="Pfam" id="PF00005">
    <property type="entry name" value="ABC_tran"/>
    <property type="match status" value="1"/>
</dbReference>
<accession>A0A9X3LY01</accession>
<dbReference type="AlphaFoldDB" id="A0A9X3LY01"/>
<dbReference type="CDD" id="cd03235">
    <property type="entry name" value="ABC_Metallic_Cations"/>
    <property type="match status" value="1"/>
</dbReference>
<evidence type="ECO:0000256" key="3">
    <source>
        <dbReference type="ARBA" id="ARBA00022840"/>
    </source>
</evidence>
<dbReference type="SUPFAM" id="SSF52540">
    <property type="entry name" value="P-loop containing nucleoside triphosphate hydrolases"/>
    <property type="match status" value="1"/>
</dbReference>